<dbReference type="InterPro" id="IPR029058">
    <property type="entry name" value="AB_hydrolase_fold"/>
</dbReference>
<dbReference type="Proteomes" id="UP000001887">
    <property type="component" value="Chromosome"/>
</dbReference>
<feature type="signal peptide" evidence="1">
    <location>
        <begin position="1"/>
        <end position="29"/>
    </location>
</feature>
<keyword evidence="1" id="KW-0732">Signal</keyword>
<reference evidence="2 3" key="1">
    <citation type="journal article" date="2009" name="Stand. Genomic Sci.">
        <title>Complete genome sequence of Pirellula staleyi type strain (ATCC 27377).</title>
        <authorList>
            <person name="Clum A."/>
            <person name="Tindall B.J."/>
            <person name="Sikorski J."/>
            <person name="Ivanova N."/>
            <person name="Mavrommatis K."/>
            <person name="Lucas S."/>
            <person name="Glavina del Rio T."/>
            <person name="Nolan M."/>
            <person name="Chen F."/>
            <person name="Tice H."/>
            <person name="Pitluck S."/>
            <person name="Cheng J.F."/>
            <person name="Chertkov O."/>
            <person name="Brettin T."/>
            <person name="Han C."/>
            <person name="Detter J.C."/>
            <person name="Kuske C."/>
            <person name="Bruce D."/>
            <person name="Goodwin L."/>
            <person name="Ovchinikova G."/>
            <person name="Pati A."/>
            <person name="Mikhailova N."/>
            <person name="Chen A."/>
            <person name="Palaniappan K."/>
            <person name="Land M."/>
            <person name="Hauser L."/>
            <person name="Chang Y.J."/>
            <person name="Jeffries C.D."/>
            <person name="Chain P."/>
            <person name="Rohde M."/>
            <person name="Goker M."/>
            <person name="Bristow J."/>
            <person name="Eisen J.A."/>
            <person name="Markowitz V."/>
            <person name="Hugenholtz P."/>
            <person name="Kyrpides N.C."/>
            <person name="Klenk H.P."/>
            <person name="Lapidus A."/>
        </authorList>
    </citation>
    <scope>NUCLEOTIDE SEQUENCE [LARGE SCALE GENOMIC DNA]</scope>
    <source>
        <strain evidence="3">ATCC 27377 / DSM 6068 / ICPB 4128</strain>
    </source>
</reference>
<dbReference type="PANTHER" id="PTHR22946:SF8">
    <property type="entry name" value="ACETYL XYLAN ESTERASE DOMAIN-CONTAINING PROTEIN"/>
    <property type="match status" value="1"/>
</dbReference>
<organism evidence="2 3">
    <name type="scientific">Pirellula staleyi (strain ATCC 27377 / DSM 6068 / ICPB 4128)</name>
    <name type="common">Pirella staleyi</name>
    <dbReference type="NCBI Taxonomy" id="530564"/>
    <lineage>
        <taxon>Bacteria</taxon>
        <taxon>Pseudomonadati</taxon>
        <taxon>Planctomycetota</taxon>
        <taxon>Planctomycetia</taxon>
        <taxon>Pirellulales</taxon>
        <taxon>Pirellulaceae</taxon>
        <taxon>Pirellula</taxon>
    </lineage>
</organism>
<dbReference type="STRING" id="530564.Psta_2878"/>
<dbReference type="OrthoDB" id="244125at2"/>
<evidence type="ECO:0000313" key="3">
    <source>
        <dbReference type="Proteomes" id="UP000001887"/>
    </source>
</evidence>
<dbReference type="AlphaFoldDB" id="D2R8K2"/>
<dbReference type="eggNOG" id="COG1073">
    <property type="taxonomic scope" value="Bacteria"/>
</dbReference>
<evidence type="ECO:0008006" key="4">
    <source>
        <dbReference type="Google" id="ProtNLM"/>
    </source>
</evidence>
<accession>D2R8K2</accession>
<dbReference type="SUPFAM" id="SSF53474">
    <property type="entry name" value="alpha/beta-Hydrolases"/>
    <property type="match status" value="1"/>
</dbReference>
<name>D2R8K2_PIRSD</name>
<dbReference type="InterPro" id="IPR050261">
    <property type="entry name" value="FrsA_esterase"/>
</dbReference>
<evidence type="ECO:0000256" key="1">
    <source>
        <dbReference type="SAM" id="SignalP"/>
    </source>
</evidence>
<dbReference type="EMBL" id="CP001848">
    <property type="protein sequence ID" value="ADB17543.1"/>
    <property type="molecule type" value="Genomic_DNA"/>
</dbReference>
<feature type="chain" id="PRO_5003036281" description="Acetyl xylan esterase" evidence="1">
    <location>
        <begin position="30"/>
        <end position="740"/>
    </location>
</feature>
<keyword evidence="3" id="KW-1185">Reference proteome</keyword>
<evidence type="ECO:0000313" key="2">
    <source>
        <dbReference type="EMBL" id="ADB17543.1"/>
    </source>
</evidence>
<protein>
    <recommendedName>
        <fullName evidence="4">Acetyl xylan esterase</fullName>
    </recommendedName>
</protein>
<proteinExistence type="predicted"/>
<dbReference type="PANTHER" id="PTHR22946">
    <property type="entry name" value="DIENELACTONE HYDROLASE DOMAIN-CONTAINING PROTEIN-RELATED"/>
    <property type="match status" value="1"/>
</dbReference>
<dbReference type="HOGENOM" id="CLU_018290_0_0_0"/>
<sequence length="740" mass="80188" precursor="true">MLACRVFRFAPSLAIAVTLLLLQSMVAYAEPVRVLAGGAKSADVRLAPPKDLDGYFPFTPSKSPELWQPRAEELKRRVLVSQGLWPMPQGADLKLSIHGLVDMGDYTIEKVSFESIAGLYVTGSLYRPTKATGQRPGILCPHGHWNEGRFHDAGRQNTRREIVKGAERFEEGGRSPLQSRCVQLARMGCVVFHYDMLGYADSRQLSFELVHRFAKQRPEMNHPTEWGLYSPQAESNLQSVMGLQTYHSMRALDFLVSLPDVDPARLGVTGASGGATQTFLLAAVDPRIAAAFPAVMVSTAMQGGCTCENSSLLRVGTGNVELAALFAPKPLGLTSADDWTREFHQKGMPDLAAHYAMMGAPSNVQLTALTHFGHNYNYVSRAAMYSFFNKHFKLGLEEPIVEEDYKFQTAAELTVWDAEHPLPESGDSFERKLCRALAADTRKQLDALRPNSADMLEKYRDVVGGGVSVVIGRSLPAASSLEYDQKIKTDRGDYIEMHGLVKHKPAGEEIPASFLYPKEWSGSVVLWIDPAGKSSILDATGAPTAPVKKLMAAGHAVASADLLDQGEQRLGDASQNRVVANPREFAGYTYGYNPSLFAQRVHDVLTMVAFIRSHEREPKSLAIIAGEGAGPWALAARSQAPTAINLLAASSGGFRFASVADYRHEHFLPGGAKYDDLPGMIALSAPAKLWLAGESEAAVSLASDAYAAAGDRAALTLATKPEDGTVDKAVAYILGQLPAK</sequence>
<gene>
    <name evidence="2" type="ordered locus">Psta_2878</name>
</gene>
<dbReference type="KEGG" id="psl:Psta_2878"/>
<dbReference type="Gene3D" id="3.40.50.1820">
    <property type="entry name" value="alpha/beta hydrolase"/>
    <property type="match status" value="2"/>
</dbReference>